<feature type="compositionally biased region" description="Basic and acidic residues" evidence="1">
    <location>
        <begin position="813"/>
        <end position="835"/>
    </location>
</feature>
<feature type="compositionally biased region" description="Polar residues" evidence="1">
    <location>
        <begin position="184"/>
        <end position="197"/>
    </location>
</feature>
<organism evidence="2 3">
    <name type="scientific">Monilinia fructicola</name>
    <name type="common">Brown rot fungus</name>
    <name type="synonym">Ciboria fructicola</name>
    <dbReference type="NCBI Taxonomy" id="38448"/>
    <lineage>
        <taxon>Eukaryota</taxon>
        <taxon>Fungi</taxon>
        <taxon>Dikarya</taxon>
        <taxon>Ascomycota</taxon>
        <taxon>Pezizomycotina</taxon>
        <taxon>Leotiomycetes</taxon>
        <taxon>Helotiales</taxon>
        <taxon>Sclerotiniaceae</taxon>
        <taxon>Monilinia</taxon>
    </lineage>
</organism>
<evidence type="ECO:0000313" key="2">
    <source>
        <dbReference type="EMBL" id="KAA8568679.1"/>
    </source>
</evidence>
<feature type="compositionally biased region" description="Low complexity" evidence="1">
    <location>
        <begin position="99"/>
        <end position="110"/>
    </location>
</feature>
<protein>
    <recommendedName>
        <fullName evidence="4">S-adenosylmethionine-dependent methyltransferase-like protein</fullName>
    </recommendedName>
</protein>
<feature type="compositionally biased region" description="Polar residues" evidence="1">
    <location>
        <begin position="213"/>
        <end position="223"/>
    </location>
</feature>
<feature type="compositionally biased region" description="Polar residues" evidence="1">
    <location>
        <begin position="392"/>
        <end position="463"/>
    </location>
</feature>
<feature type="compositionally biased region" description="Polar residues" evidence="1">
    <location>
        <begin position="266"/>
        <end position="316"/>
    </location>
</feature>
<dbReference type="OrthoDB" id="4155914at2759"/>
<dbReference type="AlphaFoldDB" id="A0A5M9JL23"/>
<feature type="compositionally biased region" description="Low complexity" evidence="1">
    <location>
        <begin position="119"/>
        <end position="130"/>
    </location>
</feature>
<name>A0A5M9JL23_MONFR</name>
<accession>A0A5M9JL23</accession>
<comment type="caution">
    <text evidence="2">The sequence shown here is derived from an EMBL/GenBank/DDBJ whole genome shotgun (WGS) entry which is preliminary data.</text>
</comment>
<feature type="compositionally biased region" description="Low complexity" evidence="1">
    <location>
        <begin position="28"/>
        <end position="65"/>
    </location>
</feature>
<feature type="compositionally biased region" description="Polar residues" evidence="1">
    <location>
        <begin position="323"/>
        <end position="337"/>
    </location>
</feature>
<feature type="compositionally biased region" description="Basic and acidic residues" evidence="1">
    <location>
        <begin position="869"/>
        <end position="880"/>
    </location>
</feature>
<proteinExistence type="predicted"/>
<sequence length="907" mass="100006">MPFPFKHSNRSKQALNEPAIERAVVNPSASHSEQSFSSGSGEGRSTSIQQQSSTTTSTTTTPSQTFDQPYEPRNPEIGSHTSSAYHNSGGSPSRSVATQYQQKQEQQQQQHTYSQELEASPASPSPAGSSVDDLVLDTQRLQNQGRRHTSHTQSPVVEPKKRSIFDRMRGSNSNRSPEQKHPPITTQGAHSSNNTSGLARRLSRRHEGPPVIRTSQQRNSVDQQHQRVDWQPAAQVSRSHLPSPRETPEDDGLDPYLIKNPEEDTPQSAHSSVNLRSLRQPLNTIRAIQSNSDPPLYSADSQNDTPDQQFQQSPNQVYYHHNPPSTSQYESPQSVQQFRYELPDQIHSQQQLSSFPSSPNSQYPPQDLTPDSASTQQYEPSLLYKEEHRPGSGQSNNQSPTSTHQSNRVDYPERTTSIQGPISGLSTTRPLSQHLSIASQSTATQQNRRSADSKQTLQAQMAQSDGRDPPAYRQQQQAPSTNTTQPPAANPVPSQGQGPNYRGGPPQREQFNPAGGGEQGRSTPPPAPGDRDVNEAYKELLQKYKKVKGLYFDKTATVDQLQGQVEQLQNTLANQRLSQSRTSLDDGEYTSRFQRLDGAITNLAFNIRKDWRTVPAWLSQSVNRDAMSIGKQEMTAVGRACITRFLVDELFNRTFHPGLESELSLNLKNIEQNIRRFSPAINNQEESDALTSKVVQWRLATLDGLKDLLSSPESEEYKKQFSKIVTSNLTANLINYLQEPIPGGIEEAATTIVELAVSIAANLPLESRDVVIMYPMPNDLVQRQYMKIETGIPALEHPGADTNGCDSSSVGSNDKDDGSKEEQKSHAKPTKEKGGKGQNMLQAMMGTGSSSGGPPGKKMSVSSQGGQEASEKSKSEDGAHKVRFAGFMTIDVRGRQVLFSAPVWTMG</sequence>
<dbReference type="EMBL" id="VICG01000009">
    <property type="protein sequence ID" value="KAA8568679.1"/>
    <property type="molecule type" value="Genomic_DNA"/>
</dbReference>
<gene>
    <name evidence="2" type="ORF">EYC84_007682</name>
</gene>
<reference evidence="2 3" key="1">
    <citation type="submission" date="2019-06" db="EMBL/GenBank/DDBJ databases">
        <title>Genome Sequence of the Brown Rot Fungal Pathogen Monilinia fructicola.</title>
        <authorList>
            <person name="De Miccolis Angelini R.M."/>
            <person name="Landi L."/>
            <person name="Abate D."/>
            <person name="Pollastro S."/>
            <person name="Romanazzi G."/>
            <person name="Faretra F."/>
        </authorList>
    </citation>
    <scope>NUCLEOTIDE SEQUENCE [LARGE SCALE GENOMIC DNA]</scope>
    <source>
        <strain evidence="2 3">Mfrc123</strain>
    </source>
</reference>
<feature type="compositionally biased region" description="Polar residues" evidence="1">
    <location>
        <begin position="473"/>
        <end position="498"/>
    </location>
</feature>
<feature type="compositionally biased region" description="Polar residues" evidence="1">
    <location>
        <begin position="369"/>
        <end position="379"/>
    </location>
</feature>
<evidence type="ECO:0008006" key="4">
    <source>
        <dbReference type="Google" id="ProtNLM"/>
    </source>
</evidence>
<evidence type="ECO:0000313" key="3">
    <source>
        <dbReference type="Proteomes" id="UP000322873"/>
    </source>
</evidence>
<feature type="region of interest" description="Disordered" evidence="1">
    <location>
        <begin position="1"/>
        <end position="532"/>
    </location>
</feature>
<keyword evidence="3" id="KW-1185">Reference proteome</keyword>
<feature type="compositionally biased region" description="Low complexity" evidence="1">
    <location>
        <begin position="348"/>
        <end position="366"/>
    </location>
</feature>
<dbReference type="Proteomes" id="UP000322873">
    <property type="component" value="Unassembled WGS sequence"/>
</dbReference>
<feature type="compositionally biased region" description="Polar residues" evidence="1">
    <location>
        <begin position="79"/>
        <end position="98"/>
    </location>
</feature>
<feature type="compositionally biased region" description="Basic and acidic residues" evidence="1">
    <location>
        <begin position="158"/>
        <end position="169"/>
    </location>
</feature>
<feature type="region of interest" description="Disordered" evidence="1">
    <location>
        <begin position="795"/>
        <end position="880"/>
    </location>
</feature>
<evidence type="ECO:0000256" key="1">
    <source>
        <dbReference type="SAM" id="MobiDB-lite"/>
    </source>
</evidence>
<dbReference type="VEuPathDB" id="FungiDB:MFRU_012g01920"/>